<keyword evidence="5 6" id="KW-0408">Iron</keyword>
<sequence>MSFLSKLQHAFDCLNDPTARELKDVLDHLQVEEEELRQFLEEPGLFPYGRKLLYQSEHVEVLLMNWAKQFKCAPHDHGDSHGWVHVVKGESTQTVYSLEKEVPIPKHTGISAEGTSFFAPRTMVHDMENCSESALITLHVYSPPISGMKVYDLERCMSCIVSKDCGAWWPEEQRQRLKEMKLGEVVPR</sequence>
<evidence type="ECO:0000313" key="7">
    <source>
        <dbReference type="EMBL" id="SFS52233.1"/>
    </source>
</evidence>
<dbReference type="Pfam" id="PF05995">
    <property type="entry name" value="CDO_I"/>
    <property type="match status" value="1"/>
</dbReference>
<evidence type="ECO:0000256" key="3">
    <source>
        <dbReference type="ARBA" id="ARBA00022964"/>
    </source>
</evidence>
<dbReference type="GO" id="GO:0008198">
    <property type="term" value="F:ferrous iron binding"/>
    <property type="evidence" value="ECO:0007669"/>
    <property type="project" value="TreeGrafter"/>
</dbReference>
<dbReference type="Proteomes" id="UP000198660">
    <property type="component" value="Unassembled WGS sequence"/>
</dbReference>
<dbReference type="RefSeq" id="WP_091834937.1">
    <property type="nucleotide sequence ID" value="NZ_FPAA01000003.1"/>
</dbReference>
<dbReference type="SUPFAM" id="SSF51182">
    <property type="entry name" value="RmlC-like cupins"/>
    <property type="match status" value="1"/>
</dbReference>
<dbReference type="PANTHER" id="PTHR12918:SF1">
    <property type="entry name" value="CYSTEINE DIOXYGENASE TYPE 1"/>
    <property type="match status" value="1"/>
</dbReference>
<name>A0A1I6QIC5_9BACL</name>
<keyword evidence="4" id="KW-0560">Oxidoreductase</keyword>
<evidence type="ECO:0000256" key="2">
    <source>
        <dbReference type="ARBA" id="ARBA00022723"/>
    </source>
</evidence>
<dbReference type="GO" id="GO:0016702">
    <property type="term" value="F:oxidoreductase activity, acting on single donors with incorporation of molecular oxygen, incorporation of two atoms of oxygen"/>
    <property type="evidence" value="ECO:0007669"/>
    <property type="project" value="InterPro"/>
</dbReference>
<keyword evidence="8" id="KW-1185">Reference proteome</keyword>
<evidence type="ECO:0000256" key="4">
    <source>
        <dbReference type="ARBA" id="ARBA00023002"/>
    </source>
</evidence>
<dbReference type="EMBL" id="FPAA01000003">
    <property type="protein sequence ID" value="SFS52233.1"/>
    <property type="molecule type" value="Genomic_DNA"/>
</dbReference>
<dbReference type="InterPro" id="IPR010300">
    <property type="entry name" value="CDO_1"/>
</dbReference>
<evidence type="ECO:0000313" key="8">
    <source>
        <dbReference type="Proteomes" id="UP000198660"/>
    </source>
</evidence>
<comment type="similarity">
    <text evidence="1">Belongs to the cysteine dioxygenase family.</text>
</comment>
<feature type="binding site" evidence="6">
    <location>
        <position position="77"/>
    </location>
    <ligand>
        <name>Fe cation</name>
        <dbReference type="ChEBI" id="CHEBI:24875"/>
        <note>catalytic</note>
    </ligand>
</feature>
<dbReference type="AlphaFoldDB" id="A0A1I6QIC5"/>
<feature type="binding site" evidence="6">
    <location>
        <position position="75"/>
    </location>
    <ligand>
        <name>Fe cation</name>
        <dbReference type="ChEBI" id="CHEBI:24875"/>
        <note>catalytic</note>
    </ligand>
</feature>
<evidence type="ECO:0000256" key="6">
    <source>
        <dbReference type="PIRSR" id="PIRSR610300-51"/>
    </source>
</evidence>
<dbReference type="PANTHER" id="PTHR12918">
    <property type="entry name" value="CYSTEINE DIOXYGENASE"/>
    <property type="match status" value="1"/>
</dbReference>
<dbReference type="CDD" id="cd10548">
    <property type="entry name" value="cupin_CDO"/>
    <property type="match status" value="1"/>
</dbReference>
<proteinExistence type="inferred from homology"/>
<dbReference type="OrthoDB" id="7059163at2"/>
<keyword evidence="3 7" id="KW-0223">Dioxygenase</keyword>
<evidence type="ECO:0000256" key="1">
    <source>
        <dbReference type="ARBA" id="ARBA00006622"/>
    </source>
</evidence>
<dbReference type="InterPro" id="IPR014710">
    <property type="entry name" value="RmlC-like_jellyroll"/>
</dbReference>
<evidence type="ECO:0000256" key="5">
    <source>
        <dbReference type="ARBA" id="ARBA00023004"/>
    </source>
</evidence>
<protein>
    <submittedName>
        <fullName evidence="7">Cysteine dioxygenase</fullName>
    </submittedName>
</protein>
<keyword evidence="2 6" id="KW-0479">Metal-binding</keyword>
<gene>
    <name evidence="7" type="ORF">SAMN05444972_103173</name>
</gene>
<accession>A0A1I6QIC5</accession>
<dbReference type="Gene3D" id="2.60.120.10">
    <property type="entry name" value="Jelly Rolls"/>
    <property type="match status" value="1"/>
</dbReference>
<dbReference type="InterPro" id="IPR011051">
    <property type="entry name" value="RmlC_Cupin_sf"/>
</dbReference>
<reference evidence="8" key="1">
    <citation type="submission" date="2016-10" db="EMBL/GenBank/DDBJ databases">
        <authorList>
            <person name="Varghese N."/>
            <person name="Submissions S."/>
        </authorList>
    </citation>
    <scope>NUCLEOTIDE SEQUENCE [LARGE SCALE GENOMIC DNA]</scope>
    <source>
        <strain evidence="8">DSM 45789</strain>
    </source>
</reference>
<feature type="binding site" evidence="6">
    <location>
        <position position="125"/>
    </location>
    <ligand>
        <name>Fe cation</name>
        <dbReference type="ChEBI" id="CHEBI:24875"/>
        <note>catalytic</note>
    </ligand>
</feature>
<organism evidence="7 8">
    <name type="scientific">Marininema halotolerans</name>
    <dbReference type="NCBI Taxonomy" id="1155944"/>
    <lineage>
        <taxon>Bacteria</taxon>
        <taxon>Bacillati</taxon>
        <taxon>Bacillota</taxon>
        <taxon>Bacilli</taxon>
        <taxon>Bacillales</taxon>
        <taxon>Thermoactinomycetaceae</taxon>
        <taxon>Marininema</taxon>
    </lineage>
</organism>